<keyword evidence="3" id="KW-1185">Reference proteome</keyword>
<proteinExistence type="predicted"/>
<feature type="compositionally biased region" description="Low complexity" evidence="1">
    <location>
        <begin position="54"/>
        <end position="72"/>
    </location>
</feature>
<sequence length="136" mass="14377">MGPSTPEAAQTGYVFTRRRGWPRSPPHTSNRRSCLKARTNSSSGGQATPASRKALTTTAVLSRRARSTRSAAPAGKAPSTNNPHSHSRFIMAAWTPGAAHPFHQGDFLLAGWLAQLLTGLPYAVGVTNEGSGDQDP</sequence>
<comment type="caution">
    <text evidence="2">The sequence shown here is derived from an EMBL/GenBank/DDBJ whole genome shotgun (WGS) entry which is preliminary data.</text>
</comment>
<organism evidence="2 3">
    <name type="scientific">Cystobacter fuscus (strain ATCC 25194 / DSM 2262 / NBRC 100088 / M29)</name>
    <dbReference type="NCBI Taxonomy" id="1242864"/>
    <lineage>
        <taxon>Bacteria</taxon>
        <taxon>Pseudomonadati</taxon>
        <taxon>Myxococcota</taxon>
        <taxon>Myxococcia</taxon>
        <taxon>Myxococcales</taxon>
        <taxon>Cystobacterineae</taxon>
        <taxon>Archangiaceae</taxon>
        <taxon>Cystobacter</taxon>
    </lineage>
</organism>
<dbReference type="EMBL" id="ANAH02000064">
    <property type="protein sequence ID" value="EPX57176.1"/>
    <property type="molecule type" value="Genomic_DNA"/>
</dbReference>
<feature type="region of interest" description="Disordered" evidence="1">
    <location>
        <begin position="1"/>
        <end position="85"/>
    </location>
</feature>
<evidence type="ECO:0000313" key="2">
    <source>
        <dbReference type="EMBL" id="EPX57176.1"/>
    </source>
</evidence>
<gene>
    <name evidence="2" type="ORF">D187_006930</name>
</gene>
<accession>S9P235</accession>
<dbReference type="Proteomes" id="UP000011682">
    <property type="component" value="Unassembled WGS sequence"/>
</dbReference>
<protein>
    <submittedName>
        <fullName evidence="2">Uncharacterized protein</fullName>
    </submittedName>
</protein>
<reference evidence="2" key="1">
    <citation type="submission" date="2013-05" db="EMBL/GenBank/DDBJ databases">
        <title>Genome assembly of Cystobacter fuscus DSM 2262.</title>
        <authorList>
            <person name="Sharma G."/>
            <person name="Khatri I."/>
            <person name="Kaur C."/>
            <person name="Mayilraj S."/>
            <person name="Subramanian S."/>
        </authorList>
    </citation>
    <scope>NUCLEOTIDE SEQUENCE [LARGE SCALE GENOMIC DNA]</scope>
    <source>
        <strain evidence="2">DSM 2262</strain>
    </source>
</reference>
<evidence type="ECO:0000256" key="1">
    <source>
        <dbReference type="SAM" id="MobiDB-lite"/>
    </source>
</evidence>
<evidence type="ECO:0000313" key="3">
    <source>
        <dbReference type="Proteomes" id="UP000011682"/>
    </source>
</evidence>
<feature type="compositionally biased region" description="Polar residues" evidence="1">
    <location>
        <begin position="36"/>
        <end position="49"/>
    </location>
</feature>
<name>S9P235_CYSF2</name>
<dbReference type="AlphaFoldDB" id="S9P235"/>